<organism evidence="3 4">
    <name type="scientific">Exophiala viscosa</name>
    <dbReference type="NCBI Taxonomy" id="2486360"/>
    <lineage>
        <taxon>Eukaryota</taxon>
        <taxon>Fungi</taxon>
        <taxon>Dikarya</taxon>
        <taxon>Ascomycota</taxon>
        <taxon>Pezizomycotina</taxon>
        <taxon>Eurotiomycetes</taxon>
        <taxon>Chaetothyriomycetidae</taxon>
        <taxon>Chaetothyriales</taxon>
        <taxon>Herpotrichiellaceae</taxon>
        <taxon>Exophiala</taxon>
    </lineage>
</organism>
<comment type="caution">
    <text evidence="3">The sequence shown here is derived from an EMBL/GenBank/DDBJ whole genome shotgun (WGS) entry which is preliminary data.</text>
</comment>
<gene>
    <name evidence="3" type="ORF">EDD36DRAFT_323372</name>
</gene>
<evidence type="ECO:0000259" key="2">
    <source>
        <dbReference type="Pfam" id="PF01814"/>
    </source>
</evidence>
<dbReference type="PANTHER" id="PTHR35585:SF1">
    <property type="entry name" value="HHE DOMAIN PROTEIN (AFU_ORTHOLOGUE AFUA_4G00730)"/>
    <property type="match status" value="1"/>
</dbReference>
<dbReference type="Pfam" id="PF01814">
    <property type="entry name" value="Hemerythrin"/>
    <property type="match status" value="1"/>
</dbReference>
<dbReference type="Proteomes" id="UP001203852">
    <property type="component" value="Unassembled WGS sequence"/>
</dbReference>
<dbReference type="AlphaFoldDB" id="A0AAN6DPS8"/>
<proteinExistence type="predicted"/>
<evidence type="ECO:0000256" key="1">
    <source>
        <dbReference type="SAM" id="MobiDB-lite"/>
    </source>
</evidence>
<name>A0AAN6DPS8_9EURO</name>
<feature type="domain" description="Hemerythrin-like" evidence="2">
    <location>
        <begin position="39"/>
        <end position="154"/>
    </location>
</feature>
<accession>A0AAN6DPS8</accession>
<dbReference type="EMBL" id="MU404358">
    <property type="protein sequence ID" value="KAI1610364.1"/>
    <property type="molecule type" value="Genomic_DNA"/>
</dbReference>
<evidence type="ECO:0000313" key="4">
    <source>
        <dbReference type="Proteomes" id="UP001203852"/>
    </source>
</evidence>
<evidence type="ECO:0000313" key="3">
    <source>
        <dbReference type="EMBL" id="KAI1610364.1"/>
    </source>
</evidence>
<dbReference type="PANTHER" id="PTHR35585">
    <property type="entry name" value="HHE DOMAIN PROTEIN (AFU_ORTHOLOGUE AFUA_4G00730)"/>
    <property type="match status" value="1"/>
</dbReference>
<keyword evidence="4" id="KW-1185">Reference proteome</keyword>
<feature type="region of interest" description="Disordered" evidence="1">
    <location>
        <begin position="1"/>
        <end position="33"/>
    </location>
</feature>
<dbReference type="InterPro" id="IPR012312">
    <property type="entry name" value="Hemerythrin-like"/>
</dbReference>
<reference evidence="3" key="1">
    <citation type="journal article" date="2022" name="bioRxiv">
        <title>Deciphering the potential niche of two novel black yeast fungi from a biological soil crust based on their genomes, phenotypes, and melanin regulation.</title>
        <authorList>
            <consortium name="DOE Joint Genome Institute"/>
            <person name="Carr E.C."/>
            <person name="Barton Q."/>
            <person name="Grambo S."/>
            <person name="Sullivan M."/>
            <person name="Renfro C.M."/>
            <person name="Kuo A."/>
            <person name="Pangilinan J."/>
            <person name="Lipzen A."/>
            <person name="Keymanesh K."/>
            <person name="Savage E."/>
            <person name="Barry K."/>
            <person name="Grigoriev I.V."/>
            <person name="Riekhof W.R."/>
            <person name="Harris S.S."/>
        </authorList>
    </citation>
    <scope>NUCLEOTIDE SEQUENCE</scope>
    <source>
        <strain evidence="3">JF 03-4F</strain>
    </source>
</reference>
<protein>
    <recommendedName>
        <fullName evidence="2">Hemerythrin-like domain-containing protein</fullName>
    </recommendedName>
</protein>
<sequence length="242" mass="27179">MKPPKKTVPLEPPPSCESSIPGPAPAPASSFDPPISFSTVIEDDHRTINSYAARLKKARTSQDRARLLGEVTWRMVRHDISEELIMRPALIAHLGLTGQQMAEHDRLDHERARTELMALFNLGVDEPDFLPRVNALMAELHEHMRTESGEQIPALERMLGPSESQRLGREYIRTFALTPELETLDPAIGLRRRVWATVEEYTCMDSAGFRVVWESLTEEQVCSAMSEYYGSRSGPGRGKGKL</sequence>